<evidence type="ECO:0000259" key="1">
    <source>
        <dbReference type="Pfam" id="PF01755"/>
    </source>
</evidence>
<gene>
    <name evidence="2" type="ORF">CQA66_02345</name>
</gene>
<protein>
    <recommendedName>
        <fullName evidence="1">Glycosyl transferase family 25 domain-containing protein</fullName>
    </recommendedName>
</protein>
<comment type="caution">
    <text evidence="2">The sequence shown here is derived from an EMBL/GenBank/DDBJ whole genome shotgun (WGS) entry which is preliminary data.</text>
</comment>
<keyword evidence="3" id="KW-1185">Reference proteome</keyword>
<feature type="domain" description="Glycosyl transferase family 25" evidence="1">
    <location>
        <begin position="3"/>
        <end position="24"/>
    </location>
</feature>
<organism evidence="2 3">
    <name type="scientific">Helicobacter aurati</name>
    <dbReference type="NCBI Taxonomy" id="137778"/>
    <lineage>
        <taxon>Bacteria</taxon>
        <taxon>Pseudomonadati</taxon>
        <taxon>Campylobacterota</taxon>
        <taxon>Epsilonproteobacteria</taxon>
        <taxon>Campylobacterales</taxon>
        <taxon>Helicobacteraceae</taxon>
        <taxon>Helicobacter</taxon>
    </lineage>
</organism>
<evidence type="ECO:0000313" key="2">
    <source>
        <dbReference type="EMBL" id="RDU73184.1"/>
    </source>
</evidence>
<dbReference type="InterPro" id="IPR002654">
    <property type="entry name" value="Glyco_trans_25"/>
</dbReference>
<dbReference type="Pfam" id="PF01755">
    <property type="entry name" value="Glyco_transf_25"/>
    <property type="match status" value="1"/>
</dbReference>
<proteinExistence type="predicted"/>
<dbReference type="AlphaFoldDB" id="A0A3D8J8I3"/>
<sequence>MWHGRILSNNEIACYASHYELWQNA</sequence>
<reference evidence="2 3" key="1">
    <citation type="submission" date="2018-04" db="EMBL/GenBank/DDBJ databases">
        <title>Novel Campyloabacter and Helicobacter Species and Strains.</title>
        <authorList>
            <person name="Mannion A.J."/>
            <person name="Shen Z."/>
            <person name="Fox J.G."/>
        </authorList>
    </citation>
    <scope>NUCLEOTIDE SEQUENCE [LARGE SCALE GENOMIC DNA]</scope>
    <source>
        <strain evidence="2 3">MIT 97-5075</strain>
    </source>
</reference>
<dbReference type="EMBL" id="NXLW01000003">
    <property type="protein sequence ID" value="RDU73184.1"/>
    <property type="molecule type" value="Genomic_DNA"/>
</dbReference>
<name>A0A3D8J8I3_9HELI</name>
<evidence type="ECO:0000313" key="3">
    <source>
        <dbReference type="Proteomes" id="UP000256424"/>
    </source>
</evidence>
<dbReference type="Proteomes" id="UP000256424">
    <property type="component" value="Unassembled WGS sequence"/>
</dbReference>
<accession>A0A3D8J8I3</accession>